<feature type="transmembrane region" description="Helical" evidence="5">
    <location>
        <begin position="83"/>
        <end position="104"/>
    </location>
</feature>
<evidence type="ECO:0000313" key="6">
    <source>
        <dbReference type="EMBL" id="SKA27067.1"/>
    </source>
</evidence>
<comment type="similarity">
    <text evidence="5">Belongs to the UPF0756 family.</text>
</comment>
<evidence type="ECO:0000313" key="7">
    <source>
        <dbReference type="Proteomes" id="UP000189933"/>
    </source>
</evidence>
<dbReference type="AlphaFoldDB" id="A0A1T4SFU2"/>
<keyword evidence="7" id="KW-1185">Reference proteome</keyword>
<dbReference type="InterPro" id="IPR007382">
    <property type="entry name" value="UPF0756_TM"/>
</dbReference>
<evidence type="ECO:0000256" key="5">
    <source>
        <dbReference type="HAMAP-Rule" id="MF_01874"/>
    </source>
</evidence>
<name>A0A1T4SFU2_9FIRM</name>
<dbReference type="GO" id="GO:0005886">
    <property type="term" value="C:plasma membrane"/>
    <property type="evidence" value="ECO:0007669"/>
    <property type="project" value="UniProtKB-SubCell"/>
</dbReference>
<dbReference type="RefSeq" id="WP_242946631.1">
    <property type="nucleotide sequence ID" value="NZ_FUXM01000055.1"/>
</dbReference>
<dbReference type="EMBL" id="FUXM01000055">
    <property type="protein sequence ID" value="SKA27067.1"/>
    <property type="molecule type" value="Genomic_DNA"/>
</dbReference>
<evidence type="ECO:0000256" key="1">
    <source>
        <dbReference type="ARBA" id="ARBA00022475"/>
    </source>
</evidence>
<comment type="subcellular location">
    <subcellularLocation>
        <location evidence="5">Cell membrane</location>
        <topology evidence="5">Multi-pass membrane protein</topology>
    </subcellularLocation>
</comment>
<evidence type="ECO:0000256" key="2">
    <source>
        <dbReference type="ARBA" id="ARBA00022692"/>
    </source>
</evidence>
<feature type="transmembrane region" description="Helical" evidence="5">
    <location>
        <begin position="49"/>
        <end position="71"/>
    </location>
</feature>
<keyword evidence="1 5" id="KW-1003">Cell membrane</keyword>
<dbReference type="Proteomes" id="UP000189933">
    <property type="component" value="Unassembled WGS sequence"/>
</dbReference>
<reference evidence="7" key="1">
    <citation type="submission" date="2017-02" db="EMBL/GenBank/DDBJ databases">
        <authorList>
            <person name="Varghese N."/>
            <person name="Submissions S."/>
        </authorList>
    </citation>
    <scope>NUCLEOTIDE SEQUENCE [LARGE SCALE GENOMIC DNA]</scope>
    <source>
        <strain evidence="7">DSM 16521</strain>
    </source>
</reference>
<sequence>MGQNILLLILLALGILGRNNTVALAACLLLALRLLKLDKLFPLIEKHGLELGVIVLTIGVLAPLASGAISLETIWQTVRSSSGLLGIAVGVLVAYLGGRGVHLLSDLPQAATGIIIGTVMGVALLRGVPVGPLIGAGILALLLQYK</sequence>
<protein>
    <recommendedName>
        <fullName evidence="5">UPF0756 membrane protein SAMN02745885_02657</fullName>
    </recommendedName>
</protein>
<keyword evidence="4 5" id="KW-0472">Membrane</keyword>
<keyword evidence="2 5" id="KW-0812">Transmembrane</keyword>
<keyword evidence="3 5" id="KW-1133">Transmembrane helix</keyword>
<evidence type="ECO:0000256" key="4">
    <source>
        <dbReference type="ARBA" id="ARBA00023136"/>
    </source>
</evidence>
<comment type="caution">
    <text evidence="5">Lacks conserved residue(s) required for the propagation of feature annotation.</text>
</comment>
<dbReference type="Pfam" id="PF04284">
    <property type="entry name" value="DUF441"/>
    <property type="match status" value="1"/>
</dbReference>
<organism evidence="6 7">
    <name type="scientific">Carboxydocella sporoproducens DSM 16521</name>
    <dbReference type="NCBI Taxonomy" id="1121270"/>
    <lineage>
        <taxon>Bacteria</taxon>
        <taxon>Bacillati</taxon>
        <taxon>Bacillota</taxon>
        <taxon>Clostridia</taxon>
        <taxon>Eubacteriales</taxon>
        <taxon>Clostridiales Family XVI. Incertae Sedis</taxon>
        <taxon>Carboxydocella</taxon>
    </lineage>
</organism>
<accession>A0A1T4SFU2</accession>
<dbReference type="PANTHER" id="PTHR38452:SF1">
    <property type="entry name" value="UPF0756 MEMBRANE PROTEIN YEAL"/>
    <property type="match status" value="1"/>
</dbReference>
<dbReference type="PANTHER" id="PTHR38452">
    <property type="entry name" value="UPF0756 MEMBRANE PROTEIN YEAL"/>
    <property type="match status" value="1"/>
</dbReference>
<dbReference type="HAMAP" id="MF_01874">
    <property type="entry name" value="UPF0756"/>
    <property type="match status" value="1"/>
</dbReference>
<feature type="transmembrane region" description="Helical" evidence="5">
    <location>
        <begin position="110"/>
        <end position="143"/>
    </location>
</feature>
<gene>
    <name evidence="6" type="ORF">SAMN02745885_02657</name>
</gene>
<evidence type="ECO:0000256" key="3">
    <source>
        <dbReference type="ARBA" id="ARBA00022989"/>
    </source>
</evidence>
<proteinExistence type="inferred from homology"/>